<dbReference type="Proteomes" id="UP000004995">
    <property type="component" value="Unassembled WGS sequence"/>
</dbReference>
<gene>
    <name evidence="1" type="primary">LOC101762057</name>
</gene>
<reference evidence="1" key="2">
    <citation type="submission" date="2018-08" db="UniProtKB">
        <authorList>
            <consortium name="EnsemblPlants"/>
        </authorList>
    </citation>
    <scope>IDENTIFICATION</scope>
    <source>
        <strain evidence="1">Yugu1</strain>
    </source>
</reference>
<dbReference type="Gramene" id="KQL28083">
    <property type="protein sequence ID" value="KQL28083"/>
    <property type="gene ID" value="SETIT_017096mg"/>
</dbReference>
<evidence type="ECO:0000313" key="1">
    <source>
        <dbReference type="EnsemblPlants" id="KQL28083"/>
    </source>
</evidence>
<dbReference type="eggNOG" id="ENOG502R6V2">
    <property type="taxonomic scope" value="Eukaryota"/>
</dbReference>
<dbReference type="EMBL" id="AGNK02000042">
    <property type="status" value="NOT_ANNOTATED_CDS"/>
    <property type="molecule type" value="Genomic_DNA"/>
</dbReference>
<dbReference type="AlphaFoldDB" id="K3YS52"/>
<organism evidence="1 2">
    <name type="scientific">Setaria italica</name>
    <name type="common">Foxtail millet</name>
    <name type="synonym">Panicum italicum</name>
    <dbReference type="NCBI Taxonomy" id="4555"/>
    <lineage>
        <taxon>Eukaryota</taxon>
        <taxon>Viridiplantae</taxon>
        <taxon>Streptophyta</taxon>
        <taxon>Embryophyta</taxon>
        <taxon>Tracheophyta</taxon>
        <taxon>Spermatophyta</taxon>
        <taxon>Magnoliopsida</taxon>
        <taxon>Liliopsida</taxon>
        <taxon>Poales</taxon>
        <taxon>Poaceae</taxon>
        <taxon>PACMAD clade</taxon>
        <taxon>Panicoideae</taxon>
        <taxon>Panicodae</taxon>
        <taxon>Paniceae</taxon>
        <taxon>Cenchrinae</taxon>
        <taxon>Setaria</taxon>
    </lineage>
</organism>
<reference evidence="2" key="1">
    <citation type="journal article" date="2012" name="Nat. Biotechnol.">
        <title>Reference genome sequence of the model plant Setaria.</title>
        <authorList>
            <person name="Bennetzen J.L."/>
            <person name="Schmutz J."/>
            <person name="Wang H."/>
            <person name="Percifield R."/>
            <person name="Hawkins J."/>
            <person name="Pontaroli A.C."/>
            <person name="Estep M."/>
            <person name="Feng L."/>
            <person name="Vaughn J.N."/>
            <person name="Grimwood J."/>
            <person name="Jenkins J."/>
            <person name="Barry K."/>
            <person name="Lindquist E."/>
            <person name="Hellsten U."/>
            <person name="Deshpande S."/>
            <person name="Wang X."/>
            <person name="Wu X."/>
            <person name="Mitros T."/>
            <person name="Triplett J."/>
            <person name="Yang X."/>
            <person name="Ye C.Y."/>
            <person name="Mauro-Herrera M."/>
            <person name="Wang L."/>
            <person name="Li P."/>
            <person name="Sharma M."/>
            <person name="Sharma R."/>
            <person name="Ronald P.C."/>
            <person name="Panaud O."/>
            <person name="Kellogg E.A."/>
            <person name="Brutnell T.P."/>
            <person name="Doust A.N."/>
            <person name="Tuskan G.A."/>
            <person name="Rokhsar D."/>
            <person name="Devos K.M."/>
        </authorList>
    </citation>
    <scope>NUCLEOTIDE SEQUENCE [LARGE SCALE GENOMIC DNA]</scope>
    <source>
        <strain evidence="2">cv. Yugu1</strain>
    </source>
</reference>
<keyword evidence="2" id="KW-1185">Reference proteome</keyword>
<sequence length="474" mass="51723">MQCKPCKLNNSTHNHGTTTHGYSVLKQSCTQIKLEYHLASHEARASRLAVAMARGGGPRHRRERDHRLHRLLLHAGGERVIPPEQLRHHQPPHCHRHVLPGALLVALRGHAGLRAVRPHHVLQQPLPLAVGAGGEAVGDELAAALEHVLIARRQRLVPEQHLPFLDLVRGVVALHDHVAPRAAVLEPHRRVHAQRLPDHRLHQRHLLHGGEGDGLGGVRGDDGSDLAGEPGVQLRAATDEPFDEVWQEELVPAVRVEDTEEDEVVEELIARDGARIGLLGILEDAGGDVGEVRRELGVVAAHEERREAEGMEEQVLERPRLDGLARERVELEHQPLVSLRRGAVADDFGRWRAAEQGGAGEVEHLAVVVLVELVGAGRLEAGFDAVEHGGEGGAERRRDVVHSRSGEADHDALERRVARVGGVEEREREVAAEERERGHVGAVERAGLVDTGVVEQDAEAARVEESNDTGVAGD</sequence>
<accession>K3YS52</accession>
<dbReference type="InParanoid" id="K3YS52"/>
<protein>
    <submittedName>
        <fullName evidence="1">Uncharacterized protein</fullName>
    </submittedName>
</protein>
<dbReference type="EnsemblPlants" id="KQL28083">
    <property type="protein sequence ID" value="KQL28083"/>
    <property type="gene ID" value="SETIT_017096mg"/>
</dbReference>
<proteinExistence type="predicted"/>
<name>K3YS52_SETIT</name>
<dbReference type="HOGENOM" id="CLU_576718_0_0_1"/>
<evidence type="ECO:0000313" key="2">
    <source>
        <dbReference type="Proteomes" id="UP000004995"/>
    </source>
</evidence>